<dbReference type="GO" id="GO:0003724">
    <property type="term" value="F:RNA helicase activity"/>
    <property type="evidence" value="ECO:0007669"/>
    <property type="project" value="UniProtKB-EC"/>
</dbReference>
<dbReference type="eggNOG" id="KOG0920">
    <property type="taxonomic scope" value="Eukaryota"/>
</dbReference>
<dbReference type="STRING" id="1097556.R4XEQ9"/>
<comment type="similarity">
    <text evidence="7">Belongs to the DExH box helicase family.</text>
</comment>
<feature type="region of interest" description="Disordered" evidence="8">
    <location>
        <begin position="1404"/>
        <end position="1424"/>
    </location>
</feature>
<dbReference type="PROSITE" id="PS51194">
    <property type="entry name" value="HELICASE_CTER"/>
    <property type="match status" value="1"/>
</dbReference>
<dbReference type="GO" id="GO:0005524">
    <property type="term" value="F:ATP binding"/>
    <property type="evidence" value="ECO:0007669"/>
    <property type="project" value="UniProtKB-KW"/>
</dbReference>
<evidence type="ECO:0000313" key="11">
    <source>
        <dbReference type="EMBL" id="CCG84337.1"/>
    </source>
</evidence>
<dbReference type="SMART" id="SM00490">
    <property type="entry name" value="HELICc"/>
    <property type="match status" value="1"/>
</dbReference>
<reference evidence="11 12" key="1">
    <citation type="journal article" date="2013" name="MBio">
        <title>Genome sequencing of the plant pathogen Taphrina deformans, the causal agent of peach leaf curl.</title>
        <authorList>
            <person name="Cisse O.H."/>
            <person name="Almeida J.M.G.C.F."/>
            <person name="Fonseca A."/>
            <person name="Kumar A.A."/>
            <person name="Salojaervi J."/>
            <person name="Overmyer K."/>
            <person name="Hauser P.M."/>
            <person name="Pagni M."/>
        </authorList>
    </citation>
    <scope>NUCLEOTIDE SEQUENCE [LARGE SCALE GENOMIC DNA]</scope>
    <source>
        <strain evidence="12">PYCC 5710 / ATCC 11124 / CBS 356.35 / IMI 108563 / JCM 9778 / NBRC 8474</strain>
    </source>
</reference>
<evidence type="ECO:0000256" key="2">
    <source>
        <dbReference type="ARBA" id="ARBA00022741"/>
    </source>
</evidence>
<dbReference type="InterPro" id="IPR027417">
    <property type="entry name" value="P-loop_NTPase"/>
</dbReference>
<dbReference type="Gene3D" id="3.40.50.300">
    <property type="entry name" value="P-loop containing nucleotide triphosphate hydrolases"/>
    <property type="match status" value="2"/>
</dbReference>
<dbReference type="FunFam" id="3.40.50.300:FF:000526">
    <property type="entry name" value="DExH-box ATP-dependent RNA helicase DExH3"/>
    <property type="match status" value="1"/>
</dbReference>
<dbReference type="SUPFAM" id="SSF52540">
    <property type="entry name" value="P-loop containing nucleoside triphosphate hydrolases"/>
    <property type="match status" value="1"/>
</dbReference>
<feature type="domain" description="Helicase C-terminal" evidence="10">
    <location>
        <begin position="846"/>
        <end position="1019"/>
    </location>
</feature>
<dbReference type="FunFam" id="1.20.120.1080:FF:000002">
    <property type="entry name" value="Putative ATP-dependent RNA helicase DHX36"/>
    <property type="match status" value="1"/>
</dbReference>
<dbReference type="SMART" id="SM00847">
    <property type="entry name" value="HA2"/>
    <property type="match status" value="1"/>
</dbReference>
<dbReference type="Pfam" id="PF21010">
    <property type="entry name" value="HA2_C"/>
    <property type="match status" value="1"/>
</dbReference>
<feature type="region of interest" description="Disordered" evidence="8">
    <location>
        <begin position="1"/>
        <end position="125"/>
    </location>
</feature>
<keyword evidence="12" id="KW-1185">Reference proteome</keyword>
<keyword evidence="3" id="KW-0378">Hydrolase</keyword>
<keyword evidence="5" id="KW-0067">ATP-binding</keyword>
<dbReference type="InterPro" id="IPR002464">
    <property type="entry name" value="DNA/RNA_helicase_DEAH_CS"/>
</dbReference>
<evidence type="ECO:0000256" key="1">
    <source>
        <dbReference type="ARBA" id="ARBA00012552"/>
    </source>
</evidence>
<comment type="caution">
    <text evidence="11">The sequence shown here is derived from an EMBL/GenBank/DDBJ whole genome shotgun (WGS) entry which is preliminary data.</text>
</comment>
<feature type="compositionally biased region" description="Basic and acidic residues" evidence="8">
    <location>
        <begin position="71"/>
        <end position="81"/>
    </location>
</feature>
<dbReference type="PROSITE" id="PS51192">
    <property type="entry name" value="HELICASE_ATP_BIND_1"/>
    <property type="match status" value="1"/>
</dbReference>
<dbReference type="OrthoDB" id="5600252at2759"/>
<keyword evidence="6" id="KW-0694">RNA-binding</keyword>
<feature type="compositionally biased region" description="Polar residues" evidence="8">
    <location>
        <begin position="50"/>
        <end position="70"/>
    </location>
</feature>
<feature type="compositionally biased region" description="Polar residues" evidence="8">
    <location>
        <begin position="29"/>
        <end position="42"/>
    </location>
</feature>
<organism evidence="11 12">
    <name type="scientific">Taphrina deformans (strain PYCC 5710 / ATCC 11124 / CBS 356.35 / IMI 108563 / JCM 9778 / NBRC 8474)</name>
    <name type="common">Peach leaf curl fungus</name>
    <name type="synonym">Lalaria deformans</name>
    <dbReference type="NCBI Taxonomy" id="1097556"/>
    <lineage>
        <taxon>Eukaryota</taxon>
        <taxon>Fungi</taxon>
        <taxon>Dikarya</taxon>
        <taxon>Ascomycota</taxon>
        <taxon>Taphrinomycotina</taxon>
        <taxon>Taphrinomycetes</taxon>
        <taxon>Taphrinales</taxon>
        <taxon>Taphrinaceae</taxon>
        <taxon>Taphrina</taxon>
    </lineage>
</organism>
<dbReference type="GO" id="GO:0016787">
    <property type="term" value="F:hydrolase activity"/>
    <property type="evidence" value="ECO:0007669"/>
    <property type="project" value="UniProtKB-KW"/>
</dbReference>
<gene>
    <name evidence="11" type="ORF">TAPDE_004782</name>
</gene>
<proteinExistence type="inferred from homology"/>
<evidence type="ECO:0000256" key="5">
    <source>
        <dbReference type="ARBA" id="ARBA00022840"/>
    </source>
</evidence>
<evidence type="ECO:0000313" key="12">
    <source>
        <dbReference type="Proteomes" id="UP000013776"/>
    </source>
</evidence>
<dbReference type="GO" id="GO:0005681">
    <property type="term" value="C:spliceosomal complex"/>
    <property type="evidence" value="ECO:0007669"/>
    <property type="project" value="UniProtKB-ARBA"/>
</dbReference>
<evidence type="ECO:0000256" key="4">
    <source>
        <dbReference type="ARBA" id="ARBA00022806"/>
    </source>
</evidence>
<evidence type="ECO:0000256" key="6">
    <source>
        <dbReference type="ARBA" id="ARBA00022884"/>
    </source>
</evidence>
<dbReference type="InterPro" id="IPR014001">
    <property type="entry name" value="Helicase_ATP-bd"/>
</dbReference>
<dbReference type="GO" id="GO:0003723">
    <property type="term" value="F:RNA binding"/>
    <property type="evidence" value="ECO:0007669"/>
    <property type="project" value="UniProtKB-KW"/>
</dbReference>
<evidence type="ECO:0000259" key="10">
    <source>
        <dbReference type="PROSITE" id="PS51194"/>
    </source>
</evidence>
<evidence type="ECO:0000256" key="3">
    <source>
        <dbReference type="ARBA" id="ARBA00022801"/>
    </source>
</evidence>
<dbReference type="Pfam" id="PF00271">
    <property type="entry name" value="Helicase_C"/>
    <property type="match status" value="1"/>
</dbReference>
<dbReference type="InterPro" id="IPR001650">
    <property type="entry name" value="Helicase_C-like"/>
</dbReference>
<keyword evidence="2" id="KW-0547">Nucleotide-binding</keyword>
<evidence type="ECO:0000256" key="8">
    <source>
        <dbReference type="SAM" id="MobiDB-lite"/>
    </source>
</evidence>
<dbReference type="InterPro" id="IPR007502">
    <property type="entry name" value="Helicase-assoc_dom"/>
</dbReference>
<dbReference type="VEuPathDB" id="FungiDB:TAPDE_004782"/>
<dbReference type="CDD" id="cd18791">
    <property type="entry name" value="SF2_C_RHA"/>
    <property type="match status" value="1"/>
</dbReference>
<dbReference type="PANTHER" id="PTHR18934">
    <property type="entry name" value="ATP-DEPENDENT RNA HELICASE"/>
    <property type="match status" value="1"/>
</dbReference>
<dbReference type="Proteomes" id="UP000013776">
    <property type="component" value="Unassembled WGS sequence"/>
</dbReference>
<dbReference type="CDD" id="cd17917">
    <property type="entry name" value="DEXHc_RHA-like"/>
    <property type="match status" value="1"/>
</dbReference>
<name>R4XEQ9_TAPDE</name>
<evidence type="ECO:0000259" key="9">
    <source>
        <dbReference type="PROSITE" id="PS51192"/>
    </source>
</evidence>
<dbReference type="InterPro" id="IPR048333">
    <property type="entry name" value="HA2_WH"/>
</dbReference>
<dbReference type="PROSITE" id="PS00690">
    <property type="entry name" value="DEAH_ATP_HELICASE"/>
    <property type="match status" value="1"/>
</dbReference>
<evidence type="ECO:0000256" key="7">
    <source>
        <dbReference type="ARBA" id="ARBA00060772"/>
    </source>
</evidence>
<dbReference type="EMBL" id="CAHR02000224">
    <property type="protein sequence ID" value="CCG84337.1"/>
    <property type="molecule type" value="Genomic_DNA"/>
</dbReference>
<keyword evidence="4" id="KW-0347">Helicase</keyword>
<protein>
    <recommendedName>
        <fullName evidence="1">RNA helicase</fullName>
        <ecNumber evidence="1">3.6.4.13</ecNumber>
    </recommendedName>
</protein>
<dbReference type="SMART" id="SM00487">
    <property type="entry name" value="DEXDc"/>
    <property type="match status" value="1"/>
</dbReference>
<feature type="domain" description="Helicase ATP-binding" evidence="9">
    <location>
        <begin position="559"/>
        <end position="734"/>
    </location>
</feature>
<dbReference type="Gene3D" id="1.20.120.1080">
    <property type="match status" value="1"/>
</dbReference>
<dbReference type="EC" id="3.6.4.13" evidence="1"/>
<accession>R4XEQ9</accession>
<dbReference type="Pfam" id="PF00270">
    <property type="entry name" value="DEAD"/>
    <property type="match status" value="1"/>
</dbReference>
<dbReference type="Pfam" id="PF04408">
    <property type="entry name" value="WHD_HA2"/>
    <property type="match status" value="1"/>
</dbReference>
<dbReference type="InterPro" id="IPR011545">
    <property type="entry name" value="DEAD/DEAH_box_helicase_dom"/>
</dbReference>
<dbReference type="PANTHER" id="PTHR18934:SF203">
    <property type="entry name" value="ATP-DEPENDENT RNA HELICASE A"/>
    <property type="match status" value="1"/>
</dbReference>
<sequence length="1452" mass="160556">MPYPKKRKRPNESALDVNEKRKKTDQHNSETMLRSVVSSASNIAPKVLRQFSQTTNVTSPNKYSFKTQNQKRPDSANRTNEHLIYGRSAHEAGYKAGNRQPRNKSQKSSRGQLSSKAARIPKLPSRSSPLVVHNEEYIYNNFNIPTAAQYGLAKEPVDNHTEILRNANLVSQRESQHESPHRTSYFNKCITKIELDNDIFVVATGHGRTKVEAESNADLHAICVLHDKGLFKDILPGGKYTLASAEVISQEGAAKKDIIDYAARHNCLPQFEIHTGRSRLKKKSLITVLASIPELDLTGFGRAAREQDALLQACISLKQAAEVHHEKTGDGVLLVKDYTKLTSASAKKFLEFYSYQNAERYELDCVKQKSRNAWCGTVTIEGKGQKNTNATSGEGNSDAAIVPLESALISRREFEGIPMSNKKDAEDTALLAAALAMKKEDTNCWKSFVKEMKRGNGEILKAVRPIDIQVDYDAIEVMRRTLREVHKVSDGERLRESSDDLISAQKRRNFSRQLPRDAVAQKSQDLKDCLDQYRNNPALALLREKRSELPMVQHRDAVMSVVEDNEVCVVVGATGSGKTTQLPQLILEGMIDAGNGGQCNIICTQPRRIAAISVSQRVAVERNESLQESIGYSVRFDSRLPKFGGSVNYCTTGILLRQLQDSQEATLDGISHIIIDEVHERDIQIDFLLVVLRQIMADRKANGLKPFKVILMSATIDTNLFCKYFGAGYETGRCPYIEVPGRTFPVTQHFLDELHPILRSQYTRKEASELYSRDTETYIKRELINPPEFVQSAPVTENNSVAGSADDDDKAKINWKSQGMVGEDGELDLAMDKEDTITPVGLMSVTIAHILKTTREGSILVFLPGLQEITALNRTLTTTKPLGVDFNATDDYKIYLLHSAIPQMQQEVFEKLGPGRRKIILSTNIAETSITIPDVVYVVDSSKHRESQYDQAKRISSLVSTWTSKSNAKQRAGRAGRVQNGHYYSMASEARYESFETAPQPEILRTDLQELCLQIKSMGVEDIGKFLRNAIEPPPVNSVESSIDHLQALRALDESENLTPLGRLLSTLPVQPSLGKMVILAVIFRCLDPVLILAAASASKDPFLSPLDRRAEADARKARYSQGSGSDHAAIVNAFSEWREARRQSHDQGRSYAFENFLHYNTLVSIAQTAEQVLEIMQKSGLVGGSGTRPSRGSRHIMSLYGSEEENSNSSSLPLQVALATAGFYPNLAVQTSAPRLLRTAHENAAQIHLNSLAAPRSSGGRYGPISRQDAQPVGTLFTFSQKTQADANNVNLRGVTKTSPLSVVLFGGQSQSEGAILRIDEWIPFFARGPQMYVTKDFGKCLDGYLESTFARLGAANQRRLLAQSEAADGFLQQDRVREPLIRGVVQALELCAPKNRASVAQSFSHGASRGGSRNAHGSGYGRGAGTSGYAGTRGAYDSRQKALSQAFFSK</sequence>